<feature type="domain" description="Pili assembly chaperone C-terminal" evidence="11">
    <location>
        <begin position="175"/>
        <end position="238"/>
    </location>
</feature>
<dbReference type="Proteomes" id="UP001162889">
    <property type="component" value="Unassembled WGS sequence"/>
</dbReference>
<evidence type="ECO:0000256" key="1">
    <source>
        <dbReference type="ARBA" id="ARBA00004418"/>
    </source>
</evidence>
<dbReference type="Pfam" id="PF02753">
    <property type="entry name" value="PapD_C"/>
    <property type="match status" value="1"/>
</dbReference>
<dbReference type="RefSeq" id="WP_229224861.1">
    <property type="nucleotide sequence ID" value="NZ_JAHTGR010000008.1"/>
</dbReference>
<dbReference type="EMBL" id="JALJZU010000009">
    <property type="protein sequence ID" value="MCP2010644.1"/>
    <property type="molecule type" value="Genomic_DNA"/>
</dbReference>
<proteinExistence type="inferred from homology"/>
<evidence type="ECO:0000256" key="6">
    <source>
        <dbReference type="ARBA" id="ARBA00023186"/>
    </source>
</evidence>
<evidence type="ECO:0000256" key="7">
    <source>
        <dbReference type="ARBA" id="ARBA00023319"/>
    </source>
</evidence>
<dbReference type="InterPro" id="IPR008962">
    <property type="entry name" value="PapD-like_sf"/>
</dbReference>
<evidence type="ECO:0000256" key="4">
    <source>
        <dbReference type="ARBA" id="ARBA00022729"/>
    </source>
</evidence>
<dbReference type="InterPro" id="IPR013783">
    <property type="entry name" value="Ig-like_fold"/>
</dbReference>
<keyword evidence="7" id="KW-0393">Immunoglobulin domain</keyword>
<organism evidence="12 13">
    <name type="scientific">Duganella violaceipulchra</name>
    <dbReference type="NCBI Taxonomy" id="2849652"/>
    <lineage>
        <taxon>Bacteria</taxon>
        <taxon>Pseudomonadati</taxon>
        <taxon>Pseudomonadota</taxon>
        <taxon>Betaproteobacteria</taxon>
        <taxon>Burkholderiales</taxon>
        <taxon>Oxalobacteraceae</taxon>
        <taxon>Telluria group</taxon>
        <taxon>Duganella</taxon>
    </lineage>
</organism>
<evidence type="ECO:0000256" key="9">
    <source>
        <dbReference type="SAM" id="SignalP"/>
    </source>
</evidence>
<keyword evidence="6 8" id="KW-0143">Chaperone</keyword>
<evidence type="ECO:0000256" key="2">
    <source>
        <dbReference type="ARBA" id="ARBA00007399"/>
    </source>
</evidence>
<dbReference type="PANTHER" id="PTHR30251:SF2">
    <property type="entry name" value="FIMBRIAL CHAPERONE YADV-RELATED"/>
    <property type="match status" value="1"/>
</dbReference>
<evidence type="ECO:0000256" key="3">
    <source>
        <dbReference type="ARBA" id="ARBA00022558"/>
    </source>
</evidence>
<name>A0ABT1GSJ1_9BURK</name>
<evidence type="ECO:0000313" key="12">
    <source>
        <dbReference type="EMBL" id="MCP2010644.1"/>
    </source>
</evidence>
<dbReference type="InterPro" id="IPR036316">
    <property type="entry name" value="Pili_assmbl_chap_C_dom_sf"/>
</dbReference>
<keyword evidence="4 9" id="KW-0732">Signal</keyword>
<dbReference type="PANTHER" id="PTHR30251">
    <property type="entry name" value="PILUS ASSEMBLY CHAPERONE"/>
    <property type="match status" value="1"/>
</dbReference>
<evidence type="ECO:0000313" key="13">
    <source>
        <dbReference type="Proteomes" id="UP001162889"/>
    </source>
</evidence>
<protein>
    <submittedName>
        <fullName evidence="12">Chaperone protein EcpD</fullName>
    </submittedName>
</protein>
<accession>A0ABT1GSJ1</accession>
<dbReference type="InterPro" id="IPR018046">
    <property type="entry name" value="Pili_assmbl_chaperone_CS"/>
</dbReference>
<dbReference type="Pfam" id="PF00345">
    <property type="entry name" value="PapD_N"/>
    <property type="match status" value="1"/>
</dbReference>
<evidence type="ECO:0000256" key="5">
    <source>
        <dbReference type="ARBA" id="ARBA00022764"/>
    </source>
</evidence>
<dbReference type="InterPro" id="IPR016148">
    <property type="entry name" value="Pili_assmbl_chaperone_C"/>
</dbReference>
<feature type="domain" description="Pili assembly chaperone N-terminal" evidence="10">
    <location>
        <begin position="27"/>
        <end position="147"/>
    </location>
</feature>
<feature type="signal peptide" evidence="9">
    <location>
        <begin position="1"/>
        <end position="25"/>
    </location>
</feature>
<dbReference type="SUPFAM" id="SSF49584">
    <property type="entry name" value="Periplasmic chaperone C-domain"/>
    <property type="match status" value="1"/>
</dbReference>
<evidence type="ECO:0000259" key="11">
    <source>
        <dbReference type="Pfam" id="PF02753"/>
    </source>
</evidence>
<keyword evidence="5" id="KW-0574">Periplasm</keyword>
<dbReference type="PROSITE" id="PS00635">
    <property type="entry name" value="PILI_CHAPERONE"/>
    <property type="match status" value="1"/>
</dbReference>
<keyword evidence="13" id="KW-1185">Reference proteome</keyword>
<evidence type="ECO:0000259" key="10">
    <source>
        <dbReference type="Pfam" id="PF00345"/>
    </source>
</evidence>
<dbReference type="InterPro" id="IPR016147">
    <property type="entry name" value="Pili_assmbl_chaperone_N"/>
</dbReference>
<dbReference type="InterPro" id="IPR001829">
    <property type="entry name" value="Pili_assmbl_chaperone_bac"/>
</dbReference>
<reference evidence="12" key="1">
    <citation type="submission" date="2022-03" db="EMBL/GenBank/DDBJ databases">
        <title>Genome Encyclopedia of Bacteria and Archaea VI: Functional Genomics of Type Strains.</title>
        <authorList>
            <person name="Whitman W."/>
        </authorList>
    </citation>
    <scope>NUCLEOTIDE SEQUENCE</scope>
    <source>
        <strain evidence="12">HSC-15S17</strain>
    </source>
</reference>
<dbReference type="SUPFAM" id="SSF49354">
    <property type="entry name" value="PapD-like"/>
    <property type="match status" value="1"/>
</dbReference>
<feature type="chain" id="PRO_5047450551" evidence="9">
    <location>
        <begin position="26"/>
        <end position="248"/>
    </location>
</feature>
<dbReference type="Gene3D" id="2.60.40.10">
    <property type="entry name" value="Immunoglobulins"/>
    <property type="match status" value="2"/>
</dbReference>
<dbReference type="PRINTS" id="PR00969">
    <property type="entry name" value="CHAPERONPILI"/>
</dbReference>
<gene>
    <name evidence="12" type="ORF">L1274_004386</name>
</gene>
<sequence length="248" mass="26491">MLVRKKTRLALAALAMTLAAGGAHANIVIGGTRVVYPAKEREVTIKLNNEGDAPALAQVWLDDGDPKATPDQSKAPFMLSPPLFRVEPMKGQSVRLIYTGETLPQDKESLFWFNVLDVPPRAAHTPANSLQLAFRSRIKLFFRPAGLRGEPADAAAKVSWAWRHKETGGYVLSATNPTPFHVTFNKLSVKAGETSYENSSGGMVAPGASQDFEVGDIATAPAGPLKVDYSFINDYGGGTPGVSTAPTL</sequence>
<evidence type="ECO:0000256" key="8">
    <source>
        <dbReference type="RuleBase" id="RU003918"/>
    </source>
</evidence>
<comment type="caution">
    <text evidence="12">The sequence shown here is derived from an EMBL/GenBank/DDBJ whole genome shotgun (WGS) entry which is preliminary data.</text>
</comment>
<keyword evidence="3" id="KW-1029">Fimbrium biogenesis</keyword>
<comment type="subcellular location">
    <subcellularLocation>
        <location evidence="1 8">Periplasm</location>
    </subcellularLocation>
</comment>
<dbReference type="InterPro" id="IPR050643">
    <property type="entry name" value="Periplasmic_pilus_chap"/>
</dbReference>
<comment type="similarity">
    <text evidence="2 8">Belongs to the periplasmic pilus chaperone family.</text>
</comment>